<dbReference type="SUPFAM" id="SSF49785">
    <property type="entry name" value="Galactose-binding domain-like"/>
    <property type="match status" value="1"/>
</dbReference>
<dbReference type="GO" id="GO:0005975">
    <property type="term" value="P:carbohydrate metabolic process"/>
    <property type="evidence" value="ECO:0007669"/>
    <property type="project" value="InterPro"/>
</dbReference>
<dbReference type="GO" id="GO:0006516">
    <property type="term" value="P:glycoprotein catabolic process"/>
    <property type="evidence" value="ECO:0007669"/>
    <property type="project" value="TreeGrafter"/>
</dbReference>
<dbReference type="EC" id="3.2.1.25" evidence="3"/>
<evidence type="ECO:0000256" key="1">
    <source>
        <dbReference type="ARBA" id="ARBA00000829"/>
    </source>
</evidence>
<reference evidence="10 11" key="1">
    <citation type="submission" date="2019-06" db="EMBL/GenBank/DDBJ databases">
        <title>Martelella lutilitoris sp. nov., isolated from a tidal mudflat.</title>
        <authorList>
            <person name="Kim Y.-J."/>
        </authorList>
    </citation>
    <scope>NUCLEOTIDE SEQUENCE [LARGE SCALE GENOMIC DNA]</scope>
    <source>
        <strain evidence="10 11">GH2-6</strain>
    </source>
</reference>
<evidence type="ECO:0000313" key="10">
    <source>
        <dbReference type="EMBL" id="TNB48737.1"/>
    </source>
</evidence>
<feature type="domain" description="Beta-mannosidase Ig-fold" evidence="8">
    <location>
        <begin position="737"/>
        <end position="796"/>
    </location>
</feature>
<proteinExistence type="inferred from homology"/>
<evidence type="ECO:0000256" key="6">
    <source>
        <dbReference type="ARBA" id="ARBA00023295"/>
    </source>
</evidence>
<dbReference type="PANTHER" id="PTHR43730">
    <property type="entry name" value="BETA-MANNOSIDASE"/>
    <property type="match status" value="1"/>
</dbReference>
<dbReference type="InterPro" id="IPR017853">
    <property type="entry name" value="GH"/>
</dbReference>
<dbReference type="FunFam" id="3.20.20.80:FF:000050">
    <property type="entry name" value="Beta-mannosidase B"/>
    <property type="match status" value="1"/>
</dbReference>
<dbReference type="InterPro" id="IPR013783">
    <property type="entry name" value="Ig-like_fold"/>
</dbReference>
<sequence>MTAAAETLNLNDGWTATCEEAAVSVALAVPGDVHSALLAAGRIEDPYWRDNETKTDWVHRSVWIARRSFSLENLDGGHFTLRFESVDCLADVIVNGKPAGRCESQFLRYDFDVTALLNEGENVIEVVFHSNSLEAEKRAENSEFPMPYSKNSRIGHLNFLRKTQCHGGWDWGIALCPLGFYGDITLERTGALRLDDVAIRQRHEENAVELDVTLHAFAFAPAVEDAQVEIDGHEATATLHAYPGENRICVTVRVDNPRLWWPAGQGDQAFYDLAVSLGGQKREFRIGLRAVALLTDADAIGNRFAFQVNGREIFMKGANWIPGDALPERASKEQVRDLLVSAVEANMNMIRIWGGGQYEADWFYELCDELGLMIWHDFMFACNLYPAHERPFLDLVRKEARQQLRRLSRFAAMALWCGDNELVGALTWYKESLENRDRYLAIYDRLNHVLEEAVEDEALGLPFRPSSPSVGRLDFGDGWHVDTSGDMHFWDVWHSAKDFEHYRSVRPRFCSEFGFQSFPSMRVIESFTEEVDRNVSSAVMDVHQRNEGGNSRIVETIARYFRFPDSFEDMVYLSQIGQGLAMKTAIEFWRSNRPRTMGTLFWQLNDTWPVASWSSLEYGGGWKATQYLARRFFADLMVTAQPDAETGAITLLAVCDGLTDIPITVRLLSVGAASGTVKEIGAYPVTASAQSVVEVARIRPETLDDDAFLVFDWQDAEGNILGENEYLPQRPKAYRFTEPQIETVAETLGDGTRRITLTSDRPALYVTYDHGGDDIYSDNCFTLLPGLAKTITVSRERRSRLPQGGAPVVSYLRG</sequence>
<evidence type="ECO:0000313" key="11">
    <source>
        <dbReference type="Proteomes" id="UP000307874"/>
    </source>
</evidence>
<dbReference type="SUPFAM" id="SSF51445">
    <property type="entry name" value="(Trans)glycosidases"/>
    <property type="match status" value="1"/>
</dbReference>
<dbReference type="RefSeq" id="WP_138747641.1">
    <property type="nucleotide sequence ID" value="NZ_VCLB01000003.1"/>
</dbReference>
<evidence type="ECO:0000256" key="3">
    <source>
        <dbReference type="ARBA" id="ARBA00012754"/>
    </source>
</evidence>
<feature type="domain" description="Glycoside hydrolase family 2 immunoglobulin-like beta-sandwich" evidence="7">
    <location>
        <begin position="193"/>
        <end position="289"/>
    </location>
</feature>
<dbReference type="InterPro" id="IPR050887">
    <property type="entry name" value="Beta-mannosidase_GH2"/>
</dbReference>
<dbReference type="Proteomes" id="UP000307874">
    <property type="component" value="Unassembled WGS sequence"/>
</dbReference>
<accession>A0A5C4JTZ1</accession>
<dbReference type="Pfam" id="PF17753">
    <property type="entry name" value="Ig_mannosidase"/>
    <property type="match status" value="1"/>
</dbReference>
<dbReference type="Gene3D" id="2.60.40.10">
    <property type="entry name" value="Immunoglobulins"/>
    <property type="match status" value="2"/>
</dbReference>
<dbReference type="PANTHER" id="PTHR43730:SF1">
    <property type="entry name" value="BETA-MANNOSIDASE"/>
    <property type="match status" value="1"/>
</dbReference>
<dbReference type="GO" id="GO:0004567">
    <property type="term" value="F:beta-mannosidase activity"/>
    <property type="evidence" value="ECO:0007669"/>
    <property type="project" value="UniProtKB-EC"/>
</dbReference>
<dbReference type="Pfam" id="PF00703">
    <property type="entry name" value="Glyco_hydro_2"/>
    <property type="match status" value="1"/>
</dbReference>
<dbReference type="AlphaFoldDB" id="A0A5C4JTZ1"/>
<dbReference type="Gene3D" id="3.20.20.80">
    <property type="entry name" value="Glycosidases"/>
    <property type="match status" value="1"/>
</dbReference>
<dbReference type="InterPro" id="IPR041625">
    <property type="entry name" value="Beta-mannosidase_Ig"/>
</dbReference>
<gene>
    <name evidence="10" type="ORF">FF124_06325</name>
</gene>
<dbReference type="SUPFAM" id="SSF49303">
    <property type="entry name" value="beta-Galactosidase/glucuronidase domain"/>
    <property type="match status" value="2"/>
</dbReference>
<keyword evidence="4 10" id="KW-0378">Hydrolase</keyword>
<dbReference type="EMBL" id="VCLB01000003">
    <property type="protein sequence ID" value="TNB48737.1"/>
    <property type="molecule type" value="Genomic_DNA"/>
</dbReference>
<name>A0A5C4JTZ1_9HYPH</name>
<evidence type="ECO:0000259" key="8">
    <source>
        <dbReference type="Pfam" id="PF17753"/>
    </source>
</evidence>
<keyword evidence="6" id="KW-0326">Glycosidase</keyword>
<dbReference type="InterPro" id="IPR008979">
    <property type="entry name" value="Galactose-bd-like_sf"/>
</dbReference>
<dbReference type="InterPro" id="IPR036156">
    <property type="entry name" value="Beta-gal/glucu_dom_sf"/>
</dbReference>
<keyword evidence="11" id="KW-1185">Reference proteome</keyword>
<comment type="similarity">
    <text evidence="2">Belongs to the glycosyl hydrolase 2 family.</text>
</comment>
<feature type="domain" description="Beta-mannosidase-like galactose-binding" evidence="9">
    <location>
        <begin position="14"/>
        <end position="181"/>
    </location>
</feature>
<evidence type="ECO:0000259" key="9">
    <source>
        <dbReference type="Pfam" id="PF22666"/>
    </source>
</evidence>
<organism evidence="10 11">
    <name type="scientific">Martelella lutilitoris</name>
    <dbReference type="NCBI Taxonomy" id="2583532"/>
    <lineage>
        <taxon>Bacteria</taxon>
        <taxon>Pseudomonadati</taxon>
        <taxon>Pseudomonadota</taxon>
        <taxon>Alphaproteobacteria</taxon>
        <taxon>Hyphomicrobiales</taxon>
        <taxon>Aurantimonadaceae</taxon>
        <taxon>Martelella</taxon>
    </lineage>
</organism>
<evidence type="ECO:0000259" key="7">
    <source>
        <dbReference type="Pfam" id="PF00703"/>
    </source>
</evidence>
<comment type="caution">
    <text evidence="10">The sequence shown here is derived from an EMBL/GenBank/DDBJ whole genome shotgun (WGS) entry which is preliminary data.</text>
</comment>
<dbReference type="OrthoDB" id="9758603at2"/>
<dbReference type="Pfam" id="PF22666">
    <property type="entry name" value="Glyco_hydro_2_N2"/>
    <property type="match status" value="1"/>
</dbReference>
<keyword evidence="5" id="KW-0325">Glycoprotein</keyword>
<dbReference type="Gene3D" id="2.60.120.260">
    <property type="entry name" value="Galactose-binding domain-like"/>
    <property type="match status" value="1"/>
</dbReference>
<dbReference type="InterPro" id="IPR006102">
    <property type="entry name" value="Ig-like_GH2"/>
</dbReference>
<evidence type="ECO:0000256" key="5">
    <source>
        <dbReference type="ARBA" id="ARBA00023180"/>
    </source>
</evidence>
<protein>
    <recommendedName>
        <fullName evidence="3">beta-mannosidase</fullName>
        <ecNumber evidence="3">3.2.1.25</ecNumber>
    </recommendedName>
</protein>
<dbReference type="InterPro" id="IPR054593">
    <property type="entry name" value="Beta-mannosidase-like_N2"/>
</dbReference>
<comment type="catalytic activity">
    <reaction evidence="1">
        <text>Hydrolysis of terminal, non-reducing beta-D-mannose residues in beta-D-mannosides.</text>
        <dbReference type="EC" id="3.2.1.25"/>
    </reaction>
</comment>
<evidence type="ECO:0000256" key="4">
    <source>
        <dbReference type="ARBA" id="ARBA00022801"/>
    </source>
</evidence>
<evidence type="ECO:0000256" key="2">
    <source>
        <dbReference type="ARBA" id="ARBA00007401"/>
    </source>
</evidence>